<keyword evidence="2 3" id="KW-0040">ANK repeat</keyword>
<evidence type="ECO:0000256" key="2">
    <source>
        <dbReference type="ARBA" id="ARBA00023043"/>
    </source>
</evidence>
<evidence type="ECO:0000313" key="5">
    <source>
        <dbReference type="Proteomes" id="UP001174909"/>
    </source>
</evidence>
<gene>
    <name evidence="4" type="ORF">GBAR_LOCUS9797</name>
</gene>
<dbReference type="Pfam" id="PF00023">
    <property type="entry name" value="Ank"/>
    <property type="match status" value="1"/>
</dbReference>
<proteinExistence type="predicted"/>
<dbReference type="EMBL" id="CASHTH010001468">
    <property type="protein sequence ID" value="CAI8015861.1"/>
    <property type="molecule type" value="Genomic_DNA"/>
</dbReference>
<keyword evidence="5" id="KW-1185">Reference proteome</keyword>
<dbReference type="PROSITE" id="PS50297">
    <property type="entry name" value="ANK_REP_REGION"/>
    <property type="match status" value="2"/>
</dbReference>
<dbReference type="InterPro" id="IPR036770">
    <property type="entry name" value="Ankyrin_rpt-contain_sf"/>
</dbReference>
<feature type="repeat" description="ANK" evidence="3">
    <location>
        <begin position="64"/>
        <end position="96"/>
    </location>
</feature>
<evidence type="ECO:0000256" key="1">
    <source>
        <dbReference type="ARBA" id="ARBA00022737"/>
    </source>
</evidence>
<dbReference type="Proteomes" id="UP001174909">
    <property type="component" value="Unassembled WGS sequence"/>
</dbReference>
<name>A0AA35RT68_GEOBA</name>
<feature type="repeat" description="ANK" evidence="3">
    <location>
        <begin position="245"/>
        <end position="278"/>
    </location>
</feature>
<feature type="repeat" description="ANK" evidence="3">
    <location>
        <begin position="208"/>
        <end position="244"/>
    </location>
</feature>
<organism evidence="4 5">
    <name type="scientific">Geodia barretti</name>
    <name type="common">Barrett's horny sponge</name>
    <dbReference type="NCBI Taxonomy" id="519541"/>
    <lineage>
        <taxon>Eukaryota</taxon>
        <taxon>Metazoa</taxon>
        <taxon>Porifera</taxon>
        <taxon>Demospongiae</taxon>
        <taxon>Heteroscleromorpha</taxon>
        <taxon>Tetractinellida</taxon>
        <taxon>Astrophorina</taxon>
        <taxon>Geodiidae</taxon>
        <taxon>Geodia</taxon>
    </lineage>
</organism>
<dbReference type="AlphaFoldDB" id="A0AA35RT68"/>
<evidence type="ECO:0000313" key="4">
    <source>
        <dbReference type="EMBL" id="CAI8015861.1"/>
    </source>
</evidence>
<dbReference type="PRINTS" id="PR01415">
    <property type="entry name" value="ANKYRIN"/>
</dbReference>
<dbReference type="PANTHER" id="PTHR24173:SF74">
    <property type="entry name" value="ANKYRIN REPEAT DOMAIN-CONTAINING PROTEIN 16"/>
    <property type="match status" value="1"/>
</dbReference>
<protein>
    <submittedName>
        <fullName evidence="4">Serine/threonine-protein phosphatase 6 regulatory ankyrin repeat subunit C</fullName>
    </submittedName>
</protein>
<dbReference type="PROSITE" id="PS50088">
    <property type="entry name" value="ANK_REPEAT"/>
    <property type="match status" value="3"/>
</dbReference>
<accession>A0AA35RT68</accession>
<keyword evidence="1" id="KW-0677">Repeat</keyword>
<sequence length="307" mass="32701">MASTSSRSDLMDEYHRLAADTLLGAESNKVAVAILQAAEGGELQRLVKLLTEHRDLVDARHPDSGDTPLISAARSGHKDVVDVLLSCGADVTLENDSGDSVLDVAGDRLRRHILRSISHEDRSMSNAKALLRSAWLGDSVRLRRCLSGSHYLDVNNRNSDGLTPLLLVTRDVSFFSKVQTAMETEYNPVEVLEQLLNDHADVNQADSQGQGPLHLIASSGPSIHATKMVSLLLQHGSATDALSSSSQSALHVASSHGHMTVIVALVEEGGADINLQTSQTGDTPLIISVRGGHNEAARYLLSISGAG</sequence>
<comment type="caution">
    <text evidence="4">The sequence shown here is derived from an EMBL/GenBank/DDBJ whole genome shotgun (WGS) entry which is preliminary data.</text>
</comment>
<dbReference type="InterPro" id="IPR002110">
    <property type="entry name" value="Ankyrin_rpt"/>
</dbReference>
<dbReference type="Gene3D" id="1.25.40.20">
    <property type="entry name" value="Ankyrin repeat-containing domain"/>
    <property type="match status" value="2"/>
</dbReference>
<dbReference type="Pfam" id="PF12796">
    <property type="entry name" value="Ank_2"/>
    <property type="match status" value="2"/>
</dbReference>
<evidence type="ECO:0000256" key="3">
    <source>
        <dbReference type="PROSITE-ProRule" id="PRU00023"/>
    </source>
</evidence>
<dbReference type="PANTHER" id="PTHR24173">
    <property type="entry name" value="ANKYRIN REPEAT CONTAINING"/>
    <property type="match status" value="1"/>
</dbReference>
<reference evidence="4" key="1">
    <citation type="submission" date="2023-03" db="EMBL/GenBank/DDBJ databases">
        <authorList>
            <person name="Steffen K."/>
            <person name="Cardenas P."/>
        </authorList>
    </citation>
    <scope>NUCLEOTIDE SEQUENCE</scope>
</reference>
<dbReference type="SMART" id="SM00248">
    <property type="entry name" value="ANK"/>
    <property type="match status" value="5"/>
</dbReference>
<dbReference type="SUPFAM" id="SSF48403">
    <property type="entry name" value="Ankyrin repeat"/>
    <property type="match status" value="1"/>
</dbReference>